<feature type="compositionally biased region" description="Basic and acidic residues" evidence="1">
    <location>
        <begin position="20"/>
        <end position="31"/>
    </location>
</feature>
<feature type="compositionally biased region" description="Polar residues" evidence="1">
    <location>
        <begin position="1"/>
        <end position="18"/>
    </location>
</feature>
<organism evidence="2 3">
    <name type="scientific">Colletotrichum abscissum</name>
    <dbReference type="NCBI Taxonomy" id="1671311"/>
    <lineage>
        <taxon>Eukaryota</taxon>
        <taxon>Fungi</taxon>
        <taxon>Dikarya</taxon>
        <taxon>Ascomycota</taxon>
        <taxon>Pezizomycotina</taxon>
        <taxon>Sordariomycetes</taxon>
        <taxon>Hypocreomycetidae</taxon>
        <taxon>Glomerellales</taxon>
        <taxon>Glomerellaceae</taxon>
        <taxon>Colletotrichum</taxon>
        <taxon>Colletotrichum acutatum species complex</taxon>
    </lineage>
</organism>
<evidence type="ECO:0000313" key="3">
    <source>
        <dbReference type="Proteomes" id="UP001056436"/>
    </source>
</evidence>
<protein>
    <submittedName>
        <fullName evidence="2">Uncharacterized protein</fullName>
    </submittedName>
</protein>
<dbReference type="OrthoDB" id="10563711at2759"/>
<name>A0A9P9XE96_9PEZI</name>
<comment type="caution">
    <text evidence="2">The sequence shown here is derived from an EMBL/GenBank/DDBJ whole genome shotgun (WGS) entry which is preliminary data.</text>
</comment>
<dbReference type="Proteomes" id="UP001056436">
    <property type="component" value="Unassembled WGS sequence"/>
</dbReference>
<dbReference type="EMBL" id="SDAQ01000044">
    <property type="protein sequence ID" value="KAI3549737.1"/>
    <property type="molecule type" value="Genomic_DNA"/>
</dbReference>
<proteinExistence type="predicted"/>
<evidence type="ECO:0000313" key="2">
    <source>
        <dbReference type="EMBL" id="KAI3549737.1"/>
    </source>
</evidence>
<feature type="region of interest" description="Disordered" evidence="1">
    <location>
        <begin position="1"/>
        <end position="31"/>
    </location>
</feature>
<accession>A0A9P9XE96</accession>
<sequence>MWHEANSTPSPRTKTGGQELQRRTGISKDARDAEWVTSALAPVGAFLFQFPKNHKS</sequence>
<dbReference type="AlphaFoldDB" id="A0A9P9XE96"/>
<gene>
    <name evidence="2" type="ORF">CABS02_07840</name>
</gene>
<keyword evidence="3" id="KW-1185">Reference proteome</keyword>
<evidence type="ECO:0000256" key="1">
    <source>
        <dbReference type="SAM" id="MobiDB-lite"/>
    </source>
</evidence>
<reference evidence="2" key="1">
    <citation type="submission" date="2019-01" db="EMBL/GenBank/DDBJ databases">
        <title>Colletotrichum abscissum LGMF1257.</title>
        <authorList>
            <person name="Baroncelli R."/>
        </authorList>
    </citation>
    <scope>NUCLEOTIDE SEQUENCE</scope>
    <source>
        <strain evidence="2">Ca142</strain>
    </source>
</reference>